<name>A0A926HUQ0_9FIRM</name>
<reference evidence="1" key="1">
    <citation type="submission" date="2020-08" db="EMBL/GenBank/DDBJ databases">
        <title>Genome public.</title>
        <authorList>
            <person name="Liu C."/>
            <person name="Sun Q."/>
        </authorList>
    </citation>
    <scope>NUCLEOTIDE SEQUENCE</scope>
    <source>
        <strain evidence="1">H8</strain>
    </source>
</reference>
<dbReference type="RefSeq" id="WP_249311960.1">
    <property type="nucleotide sequence ID" value="NZ_JACRSU010000002.1"/>
</dbReference>
<dbReference type="AlphaFoldDB" id="A0A926HUQ0"/>
<sequence>MKFYTEYNGNKYEFESGAEAYIFHTGIYNEVPEERLLKYVAFVFSLYLKDSNRTPLGELADYIAENWDKVQGKDRCEILDVFYYSIV</sequence>
<dbReference type="EMBL" id="JACRSU010000002">
    <property type="protein sequence ID" value="MBC8540812.1"/>
    <property type="molecule type" value="Genomic_DNA"/>
</dbReference>
<protein>
    <submittedName>
        <fullName evidence="1">Uncharacterized protein</fullName>
    </submittedName>
</protein>
<comment type="caution">
    <text evidence="1">The sequence shown here is derived from an EMBL/GenBank/DDBJ whole genome shotgun (WGS) entry which is preliminary data.</text>
</comment>
<dbReference type="Proteomes" id="UP000611762">
    <property type="component" value="Unassembled WGS sequence"/>
</dbReference>
<proteinExistence type="predicted"/>
<organism evidence="1 2">
    <name type="scientific">Congzhengia minquanensis</name>
    <dbReference type="NCBI Taxonomy" id="2763657"/>
    <lineage>
        <taxon>Bacteria</taxon>
        <taxon>Bacillati</taxon>
        <taxon>Bacillota</taxon>
        <taxon>Clostridia</taxon>
        <taxon>Eubacteriales</taxon>
        <taxon>Oscillospiraceae</taxon>
        <taxon>Congzhengia</taxon>
    </lineage>
</organism>
<accession>A0A926HUQ0</accession>
<evidence type="ECO:0000313" key="1">
    <source>
        <dbReference type="EMBL" id="MBC8540812.1"/>
    </source>
</evidence>
<keyword evidence="2" id="KW-1185">Reference proteome</keyword>
<evidence type="ECO:0000313" key="2">
    <source>
        <dbReference type="Proteomes" id="UP000611762"/>
    </source>
</evidence>
<gene>
    <name evidence="1" type="ORF">H8698_07460</name>
</gene>